<dbReference type="EMBL" id="UHHS01000001">
    <property type="protein sequence ID" value="SUO79006.1"/>
    <property type="molecule type" value="Genomic_DNA"/>
</dbReference>
<gene>
    <name evidence="2" type="ORF">NCTC1080_01947</name>
</gene>
<keyword evidence="3" id="KW-1185">Reference proteome</keyword>
<evidence type="ECO:0000256" key="1">
    <source>
        <dbReference type="SAM" id="Phobius"/>
    </source>
</evidence>
<accession>A0ABD7NGX3</accession>
<dbReference type="Proteomes" id="UP000254098">
    <property type="component" value="Unassembled WGS sequence"/>
</dbReference>
<keyword evidence="1" id="KW-0812">Transmembrane</keyword>
<protein>
    <submittedName>
        <fullName evidence="2">Uncharacterized protein</fullName>
    </submittedName>
</protein>
<name>A0ABD7NGX3_9STRE</name>
<sequence length="132" mass="15774">MDGLEKFKLSNDKQLIKFNEWIHNYKRSSLFIYRINHRAVFDLFTHLQQNSYFKHDEYIEKIKQEEFALLKDRNQFNDLQKNKMMEIILFLVGSVSVLEVVDIFTDNIKILSISALITISLSVGILIYRNRK</sequence>
<keyword evidence="1" id="KW-1133">Transmembrane helix</keyword>
<keyword evidence="1" id="KW-0472">Membrane</keyword>
<dbReference type="RefSeq" id="WP_003027837.1">
    <property type="nucleotide sequence ID" value="NZ_UHHS01000001.1"/>
</dbReference>
<organism evidence="2 3">
    <name type="scientific">Streptococcus viridans</name>
    <dbReference type="NCBI Taxonomy" id="78535"/>
    <lineage>
        <taxon>Bacteria</taxon>
        <taxon>Bacillati</taxon>
        <taxon>Bacillota</taxon>
        <taxon>Bacilli</taxon>
        <taxon>Lactobacillales</taxon>
        <taxon>Streptococcaceae</taxon>
        <taxon>Streptococcus</taxon>
    </lineage>
</organism>
<evidence type="ECO:0000313" key="3">
    <source>
        <dbReference type="Proteomes" id="UP000254098"/>
    </source>
</evidence>
<evidence type="ECO:0000313" key="2">
    <source>
        <dbReference type="EMBL" id="SUO79006.1"/>
    </source>
</evidence>
<feature type="transmembrane region" description="Helical" evidence="1">
    <location>
        <begin position="87"/>
        <end position="104"/>
    </location>
</feature>
<reference evidence="2 3" key="1">
    <citation type="submission" date="2018-06" db="EMBL/GenBank/DDBJ databases">
        <authorList>
            <consortium name="Pathogen Informatics"/>
            <person name="Doyle S."/>
        </authorList>
    </citation>
    <scope>NUCLEOTIDE SEQUENCE [LARGE SCALE GENOMIC DNA]</scope>
    <source>
        <strain evidence="2 3">NCTC1080</strain>
    </source>
</reference>
<dbReference type="AlphaFoldDB" id="A0ABD7NGX3"/>
<proteinExistence type="predicted"/>
<feature type="transmembrane region" description="Helical" evidence="1">
    <location>
        <begin position="110"/>
        <end position="128"/>
    </location>
</feature>
<comment type="caution">
    <text evidence="2">The sequence shown here is derived from an EMBL/GenBank/DDBJ whole genome shotgun (WGS) entry which is preliminary data.</text>
</comment>